<keyword evidence="1" id="KW-0472">Membrane</keyword>
<dbReference type="Proteomes" id="UP000326687">
    <property type="component" value="Unassembled WGS sequence"/>
</dbReference>
<dbReference type="SUPFAM" id="SSF54523">
    <property type="entry name" value="Pili subunits"/>
    <property type="match status" value="1"/>
</dbReference>
<dbReference type="AlphaFoldDB" id="A0A5N3S8L9"/>
<gene>
    <name evidence="2" type="ORF">F2Z80_03940</name>
</gene>
<feature type="transmembrane region" description="Helical" evidence="1">
    <location>
        <begin position="39"/>
        <end position="61"/>
    </location>
</feature>
<evidence type="ECO:0000256" key="1">
    <source>
        <dbReference type="SAM" id="Phobius"/>
    </source>
</evidence>
<evidence type="ECO:0000313" key="3">
    <source>
        <dbReference type="Proteomes" id="UP000326687"/>
    </source>
</evidence>
<evidence type="ECO:0008006" key="4">
    <source>
        <dbReference type="Google" id="ProtNLM"/>
    </source>
</evidence>
<sequence length="229" mass="23516">MTEGATNIRSPVKTNYKLKEKVVNLNKGRVKNSKKNQGIALIEMLIVIGIIGLITAGIVALSTNVFNGMDESRVISNLSTVKSKLQKGHKAQGDYVGLVAGTDSPLLDPEDVENPFGADFTISNILANGRASAGVGIKVPGLSIDNCTNILTSLDTNSFEFIGLETGDAGGAVDAMVPGTDDAAGAITGADVTYMSGGRELIAPDVATVGADCLAAGATNNAILVVGFY</sequence>
<dbReference type="InterPro" id="IPR045584">
    <property type="entry name" value="Pilin-like"/>
</dbReference>
<dbReference type="EMBL" id="VXDD01000001">
    <property type="protein sequence ID" value="KAB0303160.1"/>
    <property type="molecule type" value="Genomic_DNA"/>
</dbReference>
<reference evidence="2 3" key="1">
    <citation type="submission" date="2019-09" db="EMBL/GenBank/DDBJ databases">
        <title>Vibrio Fortis S7-72.</title>
        <authorList>
            <person name="Das S.K."/>
        </authorList>
    </citation>
    <scope>NUCLEOTIDE SEQUENCE [LARGE SCALE GENOMIC DNA]</scope>
    <source>
        <strain evidence="2 3">S7-72</strain>
    </source>
</reference>
<keyword evidence="1" id="KW-0812">Transmembrane</keyword>
<keyword evidence="1" id="KW-1133">Transmembrane helix</keyword>
<accession>A0A5N3S8L9</accession>
<dbReference type="InterPro" id="IPR012902">
    <property type="entry name" value="N_methyl_site"/>
</dbReference>
<evidence type="ECO:0000313" key="2">
    <source>
        <dbReference type="EMBL" id="KAB0303160.1"/>
    </source>
</evidence>
<dbReference type="Gene3D" id="3.30.700.10">
    <property type="entry name" value="Glycoprotein, Type 4 Pilin"/>
    <property type="match status" value="1"/>
</dbReference>
<proteinExistence type="predicted"/>
<protein>
    <recommendedName>
        <fullName evidence="4">Type 4 secretion system PilS N-terminal domain-containing protein</fullName>
    </recommendedName>
</protein>
<name>A0A5N3S8L9_9VIBR</name>
<dbReference type="Pfam" id="PF07963">
    <property type="entry name" value="N_methyl"/>
    <property type="match status" value="1"/>
</dbReference>
<comment type="caution">
    <text evidence="2">The sequence shown here is derived from an EMBL/GenBank/DDBJ whole genome shotgun (WGS) entry which is preliminary data.</text>
</comment>
<organism evidence="2 3">
    <name type="scientific">Vibrio fortis</name>
    <dbReference type="NCBI Taxonomy" id="212667"/>
    <lineage>
        <taxon>Bacteria</taxon>
        <taxon>Pseudomonadati</taxon>
        <taxon>Pseudomonadota</taxon>
        <taxon>Gammaproteobacteria</taxon>
        <taxon>Vibrionales</taxon>
        <taxon>Vibrionaceae</taxon>
        <taxon>Vibrio</taxon>
    </lineage>
</organism>